<protein>
    <submittedName>
        <fullName evidence="7">CDP-glycerol glycerophosphotransferase family protein</fullName>
    </submittedName>
</protein>
<sequence length="1065" mass="121166">MNVIERFAFDMEGHDLRVRYSMTRAVEMTGVLASPWGRDFRLRFPVEKCPDPEFMYQSVVDLRQVVDHREPGDGKINLLIENISPTGETIVRKLGRAAVTERPMRTLATTVNGASVRVEISHLGNILLAVADELPPARLAVRTVAFRPRGTAIEVGLRAEGDRALSEAALVLTDRRTGVNVSVPMTITADHVALQGEQGRLVYQLSATVDMATVTEQLPADSEYIPIHASLVDDQGEERRLNLRLPSDDPTSSLRPMTVFTPERTSHYVPYLTFKGSRISLKVDHFEPGAFQALRRGLRWAWLMPVARRFAGVWLVGELPDRAQDNGYHFFRWVRENHPDRRAYYVITADSPDRERLEALGNVVVRGSREHVRYSLLATRLVSTHLPQYLLPSPDPQLVRHASGIRVFLQHGIMGMKNMVANYGRRSSDFRCDVFHVSSAREREMIINDFGYQPSQVRVTGLPRFDRLLSPGGDPHGILIIPTWREWLLRPEFFVESEFLERWRDLLHDERIKRLLNAGERITFMLHPNLAHHTALFEAPDGVTVLRQGERGVQDLMREHRALITDYSSVGFDFALQGRPVYYFQFDRDRFLGKHPSHLDPVSDLPGYVTAFADDLLAEVERGWQAGFPMPEENARGIQRWVDHQDRENCARVYDSVKDSGGLRALAARVRASEASGRLYTRFRKSAAYQPAMRALMAVARATPRSRTVVFESGNGHQYAGNPRAIYEELVRRGTRLRTVWSSTSTFRPADLSTRKVEPRTPRYYWELGRARYWVSDQNLGVDVRPSKRTFYLQSWHGTPLKRMQHDALSQEGRLPGYLERMTRQSGYWSALLSPSPYASERFRSAFRFTGEVLELGYPRNDVLVGADLAERRTATRARLGVAEDARVVLFAPTFRDNARQGNRYVFRPGLDYHQLAAQLPDDMVFLVRAHHVSGRSALVPEELRHRIVDVTGYEDAQDLMAAADALITDYSSTMFDFALTKRPLLFYCPDLEEYGTQVRGFYFDFEKEAPGPILRSQEELVGALHDLEGLRQTYAAKTDAFVERFGPLDDGGSAARVVDDLLGR</sequence>
<keyword evidence="8" id="KW-1185">Reference proteome</keyword>
<evidence type="ECO:0000256" key="6">
    <source>
        <dbReference type="ARBA" id="ARBA00023136"/>
    </source>
</evidence>
<comment type="subcellular location">
    <subcellularLocation>
        <location evidence="1">Cell membrane</location>
        <topology evidence="1">Peripheral membrane protein</topology>
    </subcellularLocation>
</comment>
<proteinExistence type="inferred from homology"/>
<reference evidence="7 8" key="1">
    <citation type="submission" date="2024-07" db="EMBL/GenBank/DDBJ databases">
        <authorList>
            <person name="Lee S."/>
            <person name="Kang M."/>
        </authorList>
    </citation>
    <scope>NUCLEOTIDE SEQUENCE [LARGE SCALE GENOMIC DNA]</scope>
    <source>
        <strain evidence="7 8">DS6</strain>
    </source>
</reference>
<dbReference type="InterPro" id="IPR007554">
    <property type="entry name" value="Glycerophosphate_synth"/>
</dbReference>
<evidence type="ECO:0000256" key="3">
    <source>
        <dbReference type="ARBA" id="ARBA00022475"/>
    </source>
</evidence>
<dbReference type="Proteomes" id="UP001556631">
    <property type="component" value="Unassembled WGS sequence"/>
</dbReference>
<dbReference type="InterPro" id="IPR051612">
    <property type="entry name" value="Teichoic_Acid_Biosynth"/>
</dbReference>
<keyword evidence="5" id="KW-0777">Teichoic acid biosynthesis</keyword>
<keyword evidence="4" id="KW-0808">Transferase</keyword>
<dbReference type="InterPro" id="IPR043149">
    <property type="entry name" value="TagF_N"/>
</dbReference>
<dbReference type="PANTHER" id="PTHR37316">
    <property type="entry name" value="TEICHOIC ACID GLYCEROL-PHOSPHATE PRIMASE"/>
    <property type="match status" value="1"/>
</dbReference>
<comment type="caution">
    <text evidence="7">The sequence shown here is derived from an EMBL/GenBank/DDBJ whole genome shotgun (WGS) entry which is preliminary data.</text>
</comment>
<dbReference type="RefSeq" id="WP_367990915.1">
    <property type="nucleotide sequence ID" value="NZ_JBFPJR010000002.1"/>
</dbReference>
<name>A0ABV3STJ9_9ACTN</name>
<comment type="similarity">
    <text evidence="2">Belongs to the CDP-glycerol glycerophosphotransferase family.</text>
</comment>
<dbReference type="SUPFAM" id="SSF53756">
    <property type="entry name" value="UDP-Glycosyltransferase/glycogen phosphorylase"/>
    <property type="match status" value="2"/>
</dbReference>
<dbReference type="Pfam" id="PF04464">
    <property type="entry name" value="Glyphos_transf"/>
    <property type="match status" value="2"/>
</dbReference>
<evidence type="ECO:0000256" key="2">
    <source>
        <dbReference type="ARBA" id="ARBA00010488"/>
    </source>
</evidence>
<gene>
    <name evidence="7" type="ORF">AB3X52_01435</name>
</gene>
<dbReference type="EMBL" id="JBFPJR010000002">
    <property type="protein sequence ID" value="MEX0426263.1"/>
    <property type="molecule type" value="Genomic_DNA"/>
</dbReference>
<evidence type="ECO:0000256" key="5">
    <source>
        <dbReference type="ARBA" id="ARBA00022944"/>
    </source>
</evidence>
<dbReference type="Gene3D" id="3.40.50.11820">
    <property type="match status" value="2"/>
</dbReference>
<accession>A0ABV3STJ9</accession>
<organism evidence="7 8">
    <name type="scientific">Nocardioides eburneus</name>
    <dbReference type="NCBI Taxonomy" id="3231482"/>
    <lineage>
        <taxon>Bacteria</taxon>
        <taxon>Bacillati</taxon>
        <taxon>Actinomycetota</taxon>
        <taxon>Actinomycetes</taxon>
        <taxon>Propionibacteriales</taxon>
        <taxon>Nocardioidaceae</taxon>
        <taxon>Nocardioides</taxon>
    </lineage>
</organism>
<evidence type="ECO:0000313" key="7">
    <source>
        <dbReference type="EMBL" id="MEX0426263.1"/>
    </source>
</evidence>
<dbReference type="PANTHER" id="PTHR37316:SF3">
    <property type="entry name" value="TEICHOIC ACID GLYCEROL-PHOSPHATE TRANSFERASE"/>
    <property type="match status" value="1"/>
</dbReference>
<keyword evidence="3" id="KW-1003">Cell membrane</keyword>
<dbReference type="Gene3D" id="3.40.50.12580">
    <property type="match status" value="2"/>
</dbReference>
<evidence type="ECO:0000256" key="4">
    <source>
        <dbReference type="ARBA" id="ARBA00022679"/>
    </source>
</evidence>
<evidence type="ECO:0000256" key="1">
    <source>
        <dbReference type="ARBA" id="ARBA00004202"/>
    </source>
</evidence>
<evidence type="ECO:0000313" key="8">
    <source>
        <dbReference type="Proteomes" id="UP001556631"/>
    </source>
</evidence>
<keyword evidence="6" id="KW-0472">Membrane</keyword>
<dbReference type="InterPro" id="IPR043148">
    <property type="entry name" value="TagF_C"/>
</dbReference>